<dbReference type="Proteomes" id="UP000694728">
    <property type="component" value="Unplaced"/>
</dbReference>
<gene>
    <name evidence="1" type="primary">GAK</name>
</gene>
<dbReference type="AlphaFoldDB" id="A0A8D1BPT7"/>
<protein>
    <submittedName>
        <fullName evidence="1">Cyclin G associated kinase</fullName>
    </submittedName>
</protein>
<sequence>MSLLQSALDFLAGPGSLGGAAGRDQTDFVGQTVEMGELRLRVRRVLAEGASSAPVLSGPELTRQLGSVQNLAAGLVSLWSAVLLHAVSCFLHPASLPHTEFPTSVGAVLFPCLRFSVLSSGDHAGV</sequence>
<proteinExistence type="predicted"/>
<dbReference type="Proteomes" id="UP000694720">
    <property type="component" value="Unplaced"/>
</dbReference>
<dbReference type="Ensembl" id="ENSSSCT00035108096.1">
    <property type="protein sequence ID" value="ENSSSCP00035046797.1"/>
    <property type="gene ID" value="ENSSSCG00035078936.1"/>
</dbReference>
<reference evidence="1" key="1">
    <citation type="submission" date="2025-05" db="UniProtKB">
        <authorList>
            <consortium name="Ensembl"/>
        </authorList>
    </citation>
    <scope>IDENTIFICATION</scope>
</reference>
<name>A0A8D1BPT7_PIG</name>
<dbReference type="Ensembl" id="ENSSSCT00045023792.1">
    <property type="protein sequence ID" value="ENSSSCP00045016413.1"/>
    <property type="gene ID" value="ENSSSCG00045013830.1"/>
</dbReference>
<accession>A0A8D1BPT7</accession>
<evidence type="ECO:0000313" key="2">
    <source>
        <dbReference type="Proteomes" id="UP000694720"/>
    </source>
</evidence>
<organism evidence="1 2">
    <name type="scientific">Sus scrofa</name>
    <name type="common">Pig</name>
    <dbReference type="NCBI Taxonomy" id="9823"/>
    <lineage>
        <taxon>Eukaryota</taxon>
        <taxon>Metazoa</taxon>
        <taxon>Chordata</taxon>
        <taxon>Craniata</taxon>
        <taxon>Vertebrata</taxon>
        <taxon>Euteleostomi</taxon>
        <taxon>Mammalia</taxon>
        <taxon>Eutheria</taxon>
        <taxon>Laurasiatheria</taxon>
        <taxon>Artiodactyla</taxon>
        <taxon>Suina</taxon>
        <taxon>Suidae</taxon>
        <taxon>Sus</taxon>
    </lineage>
</organism>
<evidence type="ECO:0000313" key="1">
    <source>
        <dbReference type="Ensembl" id="ENSSSCP00035046797.1"/>
    </source>
</evidence>